<evidence type="ECO:0000313" key="2">
    <source>
        <dbReference type="EMBL" id="KUH58383.1"/>
    </source>
</evidence>
<keyword evidence="1" id="KW-0472">Membrane</keyword>
<keyword evidence="1" id="KW-0812">Transmembrane</keyword>
<feature type="transmembrane region" description="Helical" evidence="1">
    <location>
        <begin position="78"/>
        <end position="97"/>
    </location>
</feature>
<dbReference type="Proteomes" id="UP000054078">
    <property type="component" value="Unassembled WGS sequence"/>
</dbReference>
<keyword evidence="3" id="KW-1185">Reference proteome</keyword>
<dbReference type="EMBL" id="LOJF01000009">
    <property type="protein sequence ID" value="KUH58383.1"/>
    <property type="molecule type" value="Genomic_DNA"/>
</dbReference>
<reference evidence="2 3" key="1">
    <citation type="submission" date="2015-12" db="EMBL/GenBank/DDBJ databases">
        <title>Draft Genome Sequence of Olsenella scatoligenes SK9K4T; a Producer of 3-Methylindole- (skatole) and 4-Methylphenol- (p-cresol) Isolated from Pig Feces.</title>
        <authorList>
            <person name="Li X."/>
            <person name="Borg B."/>
            <person name="Canibe N."/>
        </authorList>
    </citation>
    <scope>NUCLEOTIDE SEQUENCE [LARGE SCALE GENOMIC DNA]</scope>
    <source>
        <strain evidence="2 3">SK9K4</strain>
    </source>
</reference>
<keyword evidence="1" id="KW-1133">Transmembrane helix</keyword>
<protein>
    <submittedName>
        <fullName evidence="2">Uncharacterized protein</fullName>
    </submittedName>
</protein>
<name>A0A100YVC6_TRASO</name>
<dbReference type="STRING" id="1299998.AUL39_05100"/>
<comment type="caution">
    <text evidence="2">The sequence shown here is derived from an EMBL/GenBank/DDBJ whole genome shotgun (WGS) entry which is preliminary data.</text>
</comment>
<dbReference type="AlphaFoldDB" id="A0A100YVC6"/>
<proteinExistence type="predicted"/>
<sequence length="99" mass="10357">MLSPLRMGVRTALNAVAVVVRVLAVALCVLVVVDSFDVGTLHTALLGVNGLATGAIPQPIQGVLVFRTPMGGAFRGDFALVAVALFVIDWLLARAAYRI</sequence>
<gene>
    <name evidence="2" type="ORF">AUL39_05100</name>
</gene>
<evidence type="ECO:0000256" key="1">
    <source>
        <dbReference type="SAM" id="Phobius"/>
    </source>
</evidence>
<organism evidence="2 3">
    <name type="scientific">Tractidigestivibacter scatoligenes</name>
    <name type="common">Olsenella scatoligenes</name>
    <dbReference type="NCBI Taxonomy" id="1299998"/>
    <lineage>
        <taxon>Bacteria</taxon>
        <taxon>Bacillati</taxon>
        <taxon>Actinomycetota</taxon>
        <taxon>Coriobacteriia</taxon>
        <taxon>Coriobacteriales</taxon>
        <taxon>Atopobiaceae</taxon>
        <taxon>Tractidigestivibacter</taxon>
    </lineage>
</organism>
<evidence type="ECO:0000313" key="3">
    <source>
        <dbReference type="Proteomes" id="UP000054078"/>
    </source>
</evidence>
<feature type="transmembrane region" description="Helical" evidence="1">
    <location>
        <begin position="12"/>
        <end position="33"/>
    </location>
</feature>
<accession>A0A100YVC6</accession>